<evidence type="ECO:0000256" key="3">
    <source>
        <dbReference type="ARBA" id="ARBA00022741"/>
    </source>
</evidence>
<dbReference type="SUPFAM" id="SSF48452">
    <property type="entry name" value="TPR-like"/>
    <property type="match status" value="1"/>
</dbReference>
<dbReference type="PANTHER" id="PTHR46743:SF2">
    <property type="entry name" value="TEICHOIC ACIDS EXPORT ATP-BINDING PROTEIN TAGH"/>
    <property type="match status" value="1"/>
</dbReference>
<organism evidence="6 7">
    <name type="scientific">Sphingomonas spermidinifaciens</name>
    <dbReference type="NCBI Taxonomy" id="1141889"/>
    <lineage>
        <taxon>Bacteria</taxon>
        <taxon>Pseudomonadati</taxon>
        <taxon>Pseudomonadota</taxon>
        <taxon>Alphaproteobacteria</taxon>
        <taxon>Sphingomonadales</taxon>
        <taxon>Sphingomonadaceae</taxon>
        <taxon>Sphingomonas</taxon>
    </lineage>
</organism>
<sequence>MIRLSDVRKVYRTRSGDNVVLDGVGFELAMGERLGVLGRNGAGKSTMVRLISGAERPSAGRVERQMSVSWPLAFGGAFQPTLSGVDNIRFISRIYAQDFERNLAFVADFSELGGYLREPVRSYSSGMRARLAFAISMIIEFDCFLIDEIGAVGDARFHDRCNHELFGKRGDRAMVLISHDPGYLRDHCNRFALLHGGRLALFDEFDEAYDRFREAIGLAGAPAIDRAAARDRAALIEVAQHRALADERFRMAVREGDWRRDARDWAAAEARYAAALALHPYQRSYWVQLGHVAKEGGQFARAELAYRTACAMGEPAADVAEHLAFVVARRGDDPAAWPIHPYRKGVAPLQVPGAPDVEALARLLWHGTAPDEVEAAALLRASPTCDALAAAMVRDPRFGDRGSDRVSVDWSAHGEIVRVLALGHLDPDAADTVLASVAGGEPAWPSIRDAGAFRDWPATQGALSE</sequence>
<dbReference type="GO" id="GO:0016020">
    <property type="term" value="C:membrane"/>
    <property type="evidence" value="ECO:0007669"/>
    <property type="project" value="InterPro"/>
</dbReference>
<dbReference type="CDD" id="cd03220">
    <property type="entry name" value="ABC_KpsT_Wzt"/>
    <property type="match status" value="1"/>
</dbReference>
<gene>
    <name evidence="6" type="ORF">COC42_03130</name>
</gene>
<keyword evidence="7" id="KW-1185">Reference proteome</keyword>
<comment type="caution">
    <text evidence="6">The sequence shown here is derived from an EMBL/GenBank/DDBJ whole genome shotgun (WGS) entry which is preliminary data.</text>
</comment>
<evidence type="ECO:0000313" key="6">
    <source>
        <dbReference type="EMBL" id="PCD03402.1"/>
    </source>
</evidence>
<keyword evidence="4" id="KW-0067">ATP-binding</keyword>
<dbReference type="EMBL" id="NWMW01000001">
    <property type="protein sequence ID" value="PCD03402.1"/>
    <property type="molecule type" value="Genomic_DNA"/>
</dbReference>
<keyword evidence="2" id="KW-0813">Transport</keyword>
<dbReference type="PROSITE" id="PS50893">
    <property type="entry name" value="ABC_TRANSPORTER_2"/>
    <property type="match status" value="1"/>
</dbReference>
<dbReference type="Pfam" id="PF00005">
    <property type="entry name" value="ABC_tran"/>
    <property type="match status" value="1"/>
</dbReference>
<dbReference type="OrthoDB" id="9778870at2"/>
<dbReference type="GO" id="GO:0140359">
    <property type="term" value="F:ABC-type transporter activity"/>
    <property type="evidence" value="ECO:0007669"/>
    <property type="project" value="InterPro"/>
</dbReference>
<dbReference type="InterPro" id="IPR017871">
    <property type="entry name" value="ABC_transporter-like_CS"/>
</dbReference>
<dbReference type="InterPro" id="IPR011990">
    <property type="entry name" value="TPR-like_helical_dom_sf"/>
</dbReference>
<evidence type="ECO:0000256" key="1">
    <source>
        <dbReference type="ARBA" id="ARBA00005417"/>
    </source>
</evidence>
<dbReference type="Gene3D" id="3.40.50.300">
    <property type="entry name" value="P-loop containing nucleotide triphosphate hydrolases"/>
    <property type="match status" value="1"/>
</dbReference>
<feature type="domain" description="ABC transporter" evidence="5">
    <location>
        <begin position="2"/>
        <end position="221"/>
    </location>
</feature>
<dbReference type="GO" id="GO:0016887">
    <property type="term" value="F:ATP hydrolysis activity"/>
    <property type="evidence" value="ECO:0007669"/>
    <property type="project" value="InterPro"/>
</dbReference>
<evidence type="ECO:0000259" key="5">
    <source>
        <dbReference type="PROSITE" id="PS50893"/>
    </source>
</evidence>
<dbReference type="SUPFAM" id="SSF52540">
    <property type="entry name" value="P-loop containing nucleoside triphosphate hydrolases"/>
    <property type="match status" value="1"/>
</dbReference>
<dbReference type="RefSeq" id="WP_096341802.1">
    <property type="nucleotide sequence ID" value="NZ_NWMW01000001.1"/>
</dbReference>
<dbReference type="InterPro" id="IPR027417">
    <property type="entry name" value="P-loop_NTPase"/>
</dbReference>
<proteinExistence type="inferred from homology"/>
<evidence type="ECO:0000313" key="7">
    <source>
        <dbReference type="Proteomes" id="UP000218366"/>
    </source>
</evidence>
<comment type="similarity">
    <text evidence="1">Belongs to the ABC transporter superfamily.</text>
</comment>
<dbReference type="AlphaFoldDB" id="A0A2A4B625"/>
<dbReference type="Proteomes" id="UP000218366">
    <property type="component" value="Unassembled WGS sequence"/>
</dbReference>
<accession>A0A2A4B625</accession>
<dbReference type="GO" id="GO:0005524">
    <property type="term" value="F:ATP binding"/>
    <property type="evidence" value="ECO:0007669"/>
    <property type="project" value="UniProtKB-KW"/>
</dbReference>
<evidence type="ECO:0000256" key="2">
    <source>
        <dbReference type="ARBA" id="ARBA00022448"/>
    </source>
</evidence>
<name>A0A2A4B625_9SPHN</name>
<protein>
    <submittedName>
        <fullName evidence="6">ABC transporter</fullName>
    </submittedName>
</protein>
<dbReference type="Gene3D" id="1.25.40.10">
    <property type="entry name" value="Tetratricopeptide repeat domain"/>
    <property type="match status" value="1"/>
</dbReference>
<reference evidence="6 7" key="1">
    <citation type="submission" date="2017-09" db="EMBL/GenBank/DDBJ databases">
        <title>Sphingomonas spermidinifaciens 9NM-10, whole genome shotgun sequence.</title>
        <authorList>
            <person name="Feng G."/>
            <person name="Zhu H."/>
        </authorList>
    </citation>
    <scope>NUCLEOTIDE SEQUENCE [LARGE SCALE GENOMIC DNA]</scope>
    <source>
        <strain evidence="6 7">9NM-10</strain>
    </source>
</reference>
<dbReference type="InterPro" id="IPR003439">
    <property type="entry name" value="ABC_transporter-like_ATP-bd"/>
</dbReference>
<dbReference type="InterPro" id="IPR015860">
    <property type="entry name" value="ABC_transpr_TagH-like"/>
</dbReference>
<dbReference type="PANTHER" id="PTHR46743">
    <property type="entry name" value="TEICHOIC ACIDS EXPORT ATP-BINDING PROTEIN TAGH"/>
    <property type="match status" value="1"/>
</dbReference>
<dbReference type="InterPro" id="IPR050683">
    <property type="entry name" value="Bact_Polysacc_Export_ATP-bd"/>
</dbReference>
<dbReference type="SMART" id="SM00382">
    <property type="entry name" value="AAA"/>
    <property type="match status" value="1"/>
</dbReference>
<dbReference type="InterPro" id="IPR003593">
    <property type="entry name" value="AAA+_ATPase"/>
</dbReference>
<keyword evidence="3" id="KW-0547">Nucleotide-binding</keyword>
<dbReference type="PROSITE" id="PS00211">
    <property type="entry name" value="ABC_TRANSPORTER_1"/>
    <property type="match status" value="1"/>
</dbReference>
<evidence type="ECO:0000256" key="4">
    <source>
        <dbReference type="ARBA" id="ARBA00022840"/>
    </source>
</evidence>